<gene>
    <name evidence="2" type="ORF">FIA58_011695</name>
</gene>
<reference evidence="2 3" key="3">
    <citation type="submission" date="2020-02" db="EMBL/GenBank/DDBJ databases">
        <title>Flavobacterium profundi sp. nov., isolated from a deep-sea seamount.</title>
        <authorList>
            <person name="Zhang D.-C."/>
        </authorList>
    </citation>
    <scope>NUCLEOTIDE SEQUENCE [LARGE SCALE GENOMIC DNA]</scope>
    <source>
        <strain evidence="2 3">EC11</strain>
    </source>
</reference>
<evidence type="ECO:0000313" key="2">
    <source>
        <dbReference type="EMBL" id="NHN26343.1"/>
    </source>
</evidence>
<dbReference type="RefSeq" id="WP_140962674.1">
    <property type="nucleotide sequence ID" value="NZ_VEVQ02000007.1"/>
</dbReference>
<evidence type="ECO:0000313" key="3">
    <source>
        <dbReference type="Proteomes" id="UP000817854"/>
    </source>
</evidence>
<reference evidence="2 3" key="2">
    <citation type="submission" date="2019-05" db="EMBL/GenBank/DDBJ databases">
        <authorList>
            <person name="Lianzixin W."/>
        </authorList>
    </citation>
    <scope>NUCLEOTIDE SEQUENCE [LARGE SCALE GENOMIC DNA]</scope>
    <source>
        <strain evidence="2 3">EC11</strain>
    </source>
</reference>
<dbReference type="EMBL" id="VEVQ02000007">
    <property type="protein sequence ID" value="NHN26343.1"/>
    <property type="molecule type" value="Genomic_DNA"/>
</dbReference>
<keyword evidence="3" id="KW-1185">Reference proteome</keyword>
<protein>
    <submittedName>
        <fullName evidence="2">Uncharacterized protein</fullName>
    </submittedName>
</protein>
<sequence length="103" mass="11479">MKKLVFGLIATVLLSVSGFANNTKDISDFNHIKTNKSIDQLNLIDSNNIFSFENNFDFFGTCYVTLGFYDSDGNKIAERTLQIEGVNSADECSRIADEIAKQL</sequence>
<evidence type="ECO:0000256" key="1">
    <source>
        <dbReference type="SAM" id="SignalP"/>
    </source>
</evidence>
<dbReference type="Proteomes" id="UP000817854">
    <property type="component" value="Unassembled WGS sequence"/>
</dbReference>
<name>A0ABX0IS39_9FLAO</name>
<comment type="caution">
    <text evidence="2">The sequence shown here is derived from an EMBL/GenBank/DDBJ whole genome shotgun (WGS) entry which is preliminary data.</text>
</comment>
<feature type="chain" id="PRO_5045302669" evidence="1">
    <location>
        <begin position="21"/>
        <end position="103"/>
    </location>
</feature>
<reference evidence="3" key="1">
    <citation type="submission" date="2019-05" db="EMBL/GenBank/DDBJ databases">
        <title>Flavobacterium profundi sp. nov., isolated from a deep-sea seamount.</title>
        <authorList>
            <person name="Zhang D.-C."/>
        </authorList>
    </citation>
    <scope>NUCLEOTIDE SEQUENCE [LARGE SCALE GENOMIC DNA]</scope>
    <source>
        <strain evidence="3">EC11</strain>
    </source>
</reference>
<accession>A0ABX0IS39</accession>
<feature type="signal peptide" evidence="1">
    <location>
        <begin position="1"/>
        <end position="20"/>
    </location>
</feature>
<proteinExistence type="predicted"/>
<keyword evidence="1" id="KW-0732">Signal</keyword>
<organism evidence="2 3">
    <name type="scientific">Flavobacterium jejuense</name>
    <dbReference type="NCBI Taxonomy" id="1544455"/>
    <lineage>
        <taxon>Bacteria</taxon>
        <taxon>Pseudomonadati</taxon>
        <taxon>Bacteroidota</taxon>
        <taxon>Flavobacteriia</taxon>
        <taxon>Flavobacteriales</taxon>
        <taxon>Flavobacteriaceae</taxon>
        <taxon>Flavobacterium</taxon>
    </lineage>
</organism>